<sequence>MHSVESNDLEFNKHDPCCVMLNAFLVSLSKPLLRVAAVHECVPRATVVLYMEVQDYIIPSFKLLIIDFAFLKKINIIIRFASELLLLLGKIDFYIIWVGLLIICEGNQSDSTEGRSVRFIVQIAVNKKIAFEAVAAIFLVQLEGCLLKDTSCFASWSLGACGLRFLACCVLLAGMRDGFVNRIAEPVNGVHVPVNGHSGNELQETSRCKPPTGGILTDRTAPGKGQVYISRHSLPAALQLCIVQVFWVFEDFCSSKEVFITVSRLRLCCTYQLRGGVFNAVLCSWIFLILNLHLLPDEFACSNLKYNSAFQTRDEKQAGILSMMLKDGKLKIS</sequence>
<dbReference type="AlphaFoldDB" id="R0LHK7"/>
<reference evidence="2" key="1">
    <citation type="journal article" date="2013" name="Nat. Genet.">
        <title>The duck genome and transcriptome provide insight into an avian influenza virus reservoir species.</title>
        <authorList>
            <person name="Huang Y."/>
            <person name="Li Y."/>
            <person name="Burt D.W."/>
            <person name="Chen H."/>
            <person name="Zhang Y."/>
            <person name="Qian W."/>
            <person name="Kim H."/>
            <person name="Gan S."/>
            <person name="Zhao Y."/>
            <person name="Li J."/>
            <person name="Yi K."/>
            <person name="Feng H."/>
            <person name="Zhu P."/>
            <person name="Li B."/>
            <person name="Liu Q."/>
            <person name="Fairley S."/>
            <person name="Magor K.E."/>
            <person name="Du Z."/>
            <person name="Hu X."/>
            <person name="Goodman L."/>
            <person name="Tafer H."/>
            <person name="Vignal A."/>
            <person name="Lee T."/>
            <person name="Kim K.W."/>
            <person name="Sheng Z."/>
            <person name="An Y."/>
            <person name="Searle S."/>
            <person name="Herrero J."/>
            <person name="Groenen M.A."/>
            <person name="Crooijmans R.P."/>
            <person name="Faraut T."/>
            <person name="Cai Q."/>
            <person name="Webster R.G."/>
            <person name="Aldridge J.R."/>
            <person name="Warren W.C."/>
            <person name="Bartschat S."/>
            <person name="Kehr S."/>
            <person name="Marz M."/>
            <person name="Stadler P.F."/>
            <person name="Smith J."/>
            <person name="Kraus R.H."/>
            <person name="Zhao Y."/>
            <person name="Ren L."/>
            <person name="Fei J."/>
            <person name="Morisson M."/>
            <person name="Kaiser P."/>
            <person name="Griffin D.K."/>
            <person name="Rao M."/>
            <person name="Pitel F."/>
            <person name="Wang J."/>
            <person name="Li N."/>
        </authorList>
    </citation>
    <scope>NUCLEOTIDE SEQUENCE [LARGE SCALE GENOMIC DNA]</scope>
</reference>
<evidence type="ECO:0000313" key="1">
    <source>
        <dbReference type="EMBL" id="EOA99797.1"/>
    </source>
</evidence>
<keyword evidence="2" id="KW-1185">Reference proteome</keyword>
<name>R0LHK7_ANAPL</name>
<evidence type="ECO:0000313" key="2">
    <source>
        <dbReference type="Proteomes" id="UP000296049"/>
    </source>
</evidence>
<dbReference type="Proteomes" id="UP000296049">
    <property type="component" value="Unassembled WGS sequence"/>
</dbReference>
<protein>
    <submittedName>
        <fullName evidence="1">Uncharacterized protein</fullName>
    </submittedName>
</protein>
<proteinExistence type="predicted"/>
<gene>
    <name evidence="1" type="ORF">Anapl_01086</name>
</gene>
<organism evidence="1 2">
    <name type="scientific">Anas platyrhynchos</name>
    <name type="common">Mallard</name>
    <name type="synonym">Anas boschas</name>
    <dbReference type="NCBI Taxonomy" id="8839"/>
    <lineage>
        <taxon>Eukaryota</taxon>
        <taxon>Metazoa</taxon>
        <taxon>Chordata</taxon>
        <taxon>Craniata</taxon>
        <taxon>Vertebrata</taxon>
        <taxon>Euteleostomi</taxon>
        <taxon>Archelosauria</taxon>
        <taxon>Archosauria</taxon>
        <taxon>Dinosauria</taxon>
        <taxon>Saurischia</taxon>
        <taxon>Theropoda</taxon>
        <taxon>Coelurosauria</taxon>
        <taxon>Aves</taxon>
        <taxon>Neognathae</taxon>
        <taxon>Galloanserae</taxon>
        <taxon>Anseriformes</taxon>
        <taxon>Anatidae</taxon>
        <taxon>Anatinae</taxon>
        <taxon>Anas</taxon>
    </lineage>
</organism>
<dbReference type="EMBL" id="KB743275">
    <property type="protein sequence ID" value="EOA99797.1"/>
    <property type="molecule type" value="Genomic_DNA"/>
</dbReference>
<accession>R0LHK7</accession>